<keyword evidence="2" id="KW-0040">ANK repeat</keyword>
<reference evidence="6 7" key="1">
    <citation type="submission" date="2019-06" db="EMBL/GenBank/DDBJ databases">
        <title>Genome Sequence of the Brown Rot Fungal Pathogen Monilinia laxa.</title>
        <authorList>
            <person name="De Miccolis Angelini R.M."/>
            <person name="Landi L."/>
            <person name="Abate D."/>
            <person name="Pollastro S."/>
            <person name="Romanazzi G."/>
            <person name="Faretra F."/>
        </authorList>
    </citation>
    <scope>NUCLEOTIDE SEQUENCE [LARGE SCALE GENOMIC DNA]</scope>
    <source>
        <strain evidence="6 7">Mlax316</strain>
    </source>
</reference>
<keyword evidence="1" id="KW-0677">Repeat</keyword>
<dbReference type="SUPFAM" id="SSF52540">
    <property type="entry name" value="P-loop containing nucleoside triphosphate hydrolases"/>
    <property type="match status" value="1"/>
</dbReference>
<feature type="domain" description="NACHT-NTPase and P-loop NTPases N-terminal" evidence="3">
    <location>
        <begin position="13"/>
        <end position="128"/>
    </location>
</feature>
<dbReference type="SMART" id="SM00248">
    <property type="entry name" value="ANK"/>
    <property type="match status" value="5"/>
</dbReference>
<dbReference type="InterPro" id="IPR031352">
    <property type="entry name" value="SesA"/>
</dbReference>
<dbReference type="SUPFAM" id="SSF48403">
    <property type="entry name" value="Ankyrin repeat"/>
    <property type="match status" value="1"/>
</dbReference>
<keyword evidence="7" id="KW-1185">Reference proteome</keyword>
<organism evidence="6 7">
    <name type="scientific">Monilinia laxa</name>
    <name type="common">Brown rot fungus</name>
    <name type="synonym">Sclerotinia laxa</name>
    <dbReference type="NCBI Taxonomy" id="61186"/>
    <lineage>
        <taxon>Eukaryota</taxon>
        <taxon>Fungi</taxon>
        <taxon>Dikarya</taxon>
        <taxon>Ascomycota</taxon>
        <taxon>Pezizomycotina</taxon>
        <taxon>Leotiomycetes</taxon>
        <taxon>Helotiales</taxon>
        <taxon>Sclerotiniaceae</taxon>
        <taxon>Monilinia</taxon>
    </lineage>
</organism>
<feature type="domain" description="GPI inositol-deacylase winged helix" evidence="4">
    <location>
        <begin position="417"/>
        <end position="493"/>
    </location>
</feature>
<dbReference type="OrthoDB" id="195446at2759"/>
<sequence length="790" mass="90295">MSFGFGIGDILAVIELAQKIRKEFSDAPSQYRAISDDVRSLRIVLQDIEDELSVPDLESKQKNQLKEIVDGCCNVLESLQQTLNKYDKLESDHLGVGKKMKIIWKRIQWDQKDINELRCRIMTNVTLLNKFTTSKKIQEMKNSADQFYKRQDIRELNHESSKILNWLTPINYAPQLQDYLRERQQGTGKWLLESQEFNAWVASEKQILFCPGIPGAGKTILTSIVIEELTTRFNNDKSIGIAYLYCNFRRQHNQKVDDLLSSLLKQLAENQPSLPDAVRDLYIKHAKEHTRPSLAELSQTLQSVTAMSSKVFIIVDALDECQQNHNHETNFLSDLLSLQAKCQLNLFATSRYIPEINEKFNQSTWFLLAKLYLDSLKGKTSVRKIQQALQKLPTGSDAYDFAYTDAMERIEGQPEDEKELAKQVLSWIAYARRPLTTAEIQEAIAVEIDEPVLYEESFTEIDHMVSVCAGLVTVDEESNIIRLVHYTTQEYFNRKQGHWFPNAETYITTICVTYLSFDVFENGICESEEDFEERLRSNQFFDYAAKNWGHHARKSSISDQNLSRAAVKFLKNKAKVDASWQGLHAPGFYYHHRRGYSPYISGNITEMHLTAYLGAENIVQLLLDAGEVEIDLKDSNAETPFWYAVRNNQPEIINLLLNTGEVDIDSKDLSAQTPFFYAVKYGHLETVKLLLNTGKVDIDSKDLSAQTPLSYAAESGSLEIVKLLLNTGKVEIDPKDRDGMTPLWWGAYSGYEAMVNLLVERGANLDIHPEGERSIRELLSKNGLEIDNLI</sequence>
<dbReference type="Gene3D" id="1.25.40.20">
    <property type="entry name" value="Ankyrin repeat-containing domain"/>
    <property type="match status" value="1"/>
</dbReference>
<dbReference type="PROSITE" id="PS50088">
    <property type="entry name" value="ANK_REPEAT"/>
    <property type="match status" value="3"/>
</dbReference>
<dbReference type="Pfam" id="PF17107">
    <property type="entry name" value="SesA"/>
    <property type="match status" value="1"/>
</dbReference>
<dbReference type="InterPro" id="IPR054471">
    <property type="entry name" value="GPIID_WHD"/>
</dbReference>
<evidence type="ECO:0000256" key="1">
    <source>
        <dbReference type="ARBA" id="ARBA00022737"/>
    </source>
</evidence>
<feature type="repeat" description="ANK" evidence="2">
    <location>
        <begin position="704"/>
        <end position="728"/>
    </location>
</feature>
<evidence type="ECO:0000259" key="3">
    <source>
        <dbReference type="Pfam" id="PF17107"/>
    </source>
</evidence>
<dbReference type="Pfam" id="PF24883">
    <property type="entry name" value="NPHP3_N"/>
    <property type="match status" value="1"/>
</dbReference>
<dbReference type="Pfam" id="PF12796">
    <property type="entry name" value="Ank_2"/>
    <property type="match status" value="1"/>
</dbReference>
<feature type="repeat" description="ANK" evidence="2">
    <location>
        <begin position="738"/>
        <end position="770"/>
    </location>
</feature>
<comment type="caution">
    <text evidence="6">The sequence shown here is derived from an EMBL/GenBank/DDBJ whole genome shotgun (WGS) entry which is preliminary data.</text>
</comment>
<dbReference type="AlphaFoldDB" id="A0A5N6KKA8"/>
<dbReference type="InterPro" id="IPR027417">
    <property type="entry name" value="P-loop_NTPase"/>
</dbReference>
<dbReference type="PROSITE" id="PS50297">
    <property type="entry name" value="ANK_REP_REGION"/>
    <property type="match status" value="3"/>
</dbReference>
<dbReference type="InterPro" id="IPR002110">
    <property type="entry name" value="Ankyrin_rpt"/>
</dbReference>
<dbReference type="Proteomes" id="UP000326757">
    <property type="component" value="Unassembled WGS sequence"/>
</dbReference>
<feature type="repeat" description="ANK" evidence="2">
    <location>
        <begin position="670"/>
        <end position="694"/>
    </location>
</feature>
<name>A0A5N6KKA8_MONLA</name>
<dbReference type="PANTHER" id="PTHR10039:SF15">
    <property type="entry name" value="NACHT DOMAIN-CONTAINING PROTEIN"/>
    <property type="match status" value="1"/>
</dbReference>
<dbReference type="Gene3D" id="3.40.50.300">
    <property type="entry name" value="P-loop containing nucleotide triphosphate hydrolases"/>
    <property type="match status" value="1"/>
</dbReference>
<dbReference type="Pfam" id="PF22939">
    <property type="entry name" value="WHD_GPIID"/>
    <property type="match status" value="1"/>
</dbReference>
<evidence type="ECO:0000259" key="5">
    <source>
        <dbReference type="Pfam" id="PF24883"/>
    </source>
</evidence>
<evidence type="ECO:0000259" key="4">
    <source>
        <dbReference type="Pfam" id="PF22939"/>
    </source>
</evidence>
<dbReference type="InterPro" id="IPR056884">
    <property type="entry name" value="NPHP3-like_N"/>
</dbReference>
<evidence type="ECO:0000313" key="7">
    <source>
        <dbReference type="Proteomes" id="UP000326757"/>
    </source>
</evidence>
<accession>A0A5N6KKA8</accession>
<dbReference type="Pfam" id="PF13637">
    <property type="entry name" value="Ank_4"/>
    <property type="match status" value="1"/>
</dbReference>
<proteinExistence type="predicted"/>
<dbReference type="PANTHER" id="PTHR10039">
    <property type="entry name" value="AMELOGENIN"/>
    <property type="match status" value="1"/>
</dbReference>
<evidence type="ECO:0000256" key="2">
    <source>
        <dbReference type="PROSITE-ProRule" id="PRU00023"/>
    </source>
</evidence>
<dbReference type="InterPro" id="IPR036770">
    <property type="entry name" value="Ankyrin_rpt-contain_sf"/>
</dbReference>
<evidence type="ECO:0008006" key="8">
    <source>
        <dbReference type="Google" id="ProtNLM"/>
    </source>
</evidence>
<evidence type="ECO:0000313" key="6">
    <source>
        <dbReference type="EMBL" id="KAB8304031.1"/>
    </source>
</evidence>
<dbReference type="EMBL" id="VIGI01000002">
    <property type="protein sequence ID" value="KAB8304031.1"/>
    <property type="molecule type" value="Genomic_DNA"/>
</dbReference>
<feature type="domain" description="Nephrocystin 3-like N-terminal" evidence="5">
    <location>
        <begin position="186"/>
        <end position="351"/>
    </location>
</feature>
<gene>
    <name evidence="6" type="ORF">EYC80_005377</name>
</gene>
<protein>
    <recommendedName>
        <fullName evidence="8">NACHT domain-containing protein</fullName>
    </recommendedName>
</protein>